<dbReference type="Gene3D" id="3.60.10.10">
    <property type="entry name" value="Endonuclease/exonuclease/phosphatase"/>
    <property type="match status" value="1"/>
</dbReference>
<dbReference type="SUPFAM" id="SSF56672">
    <property type="entry name" value="DNA/RNA polymerases"/>
    <property type="match status" value="1"/>
</dbReference>
<reference evidence="2" key="1">
    <citation type="submission" date="2018-02" db="EMBL/GenBank/DDBJ databases">
        <authorList>
            <person name="Cohen D.B."/>
            <person name="Kent A.D."/>
        </authorList>
    </citation>
    <scope>NUCLEOTIDE SEQUENCE</scope>
</reference>
<organism evidence="2">
    <name type="scientific">Fagus sylvatica</name>
    <name type="common">Beechnut</name>
    <dbReference type="NCBI Taxonomy" id="28930"/>
    <lineage>
        <taxon>Eukaryota</taxon>
        <taxon>Viridiplantae</taxon>
        <taxon>Streptophyta</taxon>
        <taxon>Embryophyta</taxon>
        <taxon>Tracheophyta</taxon>
        <taxon>Spermatophyta</taxon>
        <taxon>Magnoliopsida</taxon>
        <taxon>eudicotyledons</taxon>
        <taxon>Gunneridae</taxon>
        <taxon>Pentapetalae</taxon>
        <taxon>rosids</taxon>
        <taxon>fabids</taxon>
        <taxon>Fagales</taxon>
        <taxon>Fagaceae</taxon>
        <taxon>Fagus</taxon>
    </lineage>
</organism>
<gene>
    <name evidence="2" type="ORF">FSB_LOCUS8612</name>
</gene>
<sequence length="799" mass="90889">MGKLWLGQKDLEWLGDCIEKAMRHQKDNEFVQHRRDGYKAIYAIRRSNQNGSFLEISEFHSGSRQGVLRVPAGMEWQGWVDFSKQCKGLRNTNFRRRAEWEVMPVHGSSSTMPTPEHLEASCVGPHCEISGAKKSGEAFEGCHRELNCEKIYRDEVDMMPLITTTENESSGWAMKLQDGRKLMMPSFPPVSLSANPFYALSSENINMERSIATVSTSEEWTEMGENVSEPSQSWVNSEIEVAVTEQGGEWEDEVMWVEPLAVAMPAVEDVVEKTGSLGFGESVPDKAKDHTKTQSEWVTDKMQEFGLYLGASDEGFEDRVMKLLSDIEAASGSGVWRDCEQQSNLAVSPRGGCFRFHLGFSGVYGPNRREERRLLWEELACLNAWWDIPWCVGGDFNTVRYPSERADGIYTWSNARSKSRLDRFLFSPSLEDHFSRIVQRRLPTYSFRSLPNFLELRVYAASGMPSFVLAKKLQALKVDWRRWNREVFGNINDRKGCLLESIHALDIIEESHSLSPKESSTKFQFMSDFENVLLLDEMSWRQKSRATWLREGDKNTRFFHCVANSNRRINTIGSLMVDGAITTDQEEIGVGLVSFYRHLFADDNVRHPLLDGLEFSSIDEEDNIMLEHLFTEKEVLGVVKDMAGDKAPGAVECKDFRPISLVTGIYKILAKVLANRLKMVLDKVVSDSQNAFVCGRQTLDLVLITDESLNSRIKSGIPGILCKLDIEKAYDHVNWNFLLYMLRRCGFSEKWQRWIYACISTVRPTPPYLPPAVSLLFALLASLFWSMEPQVVSFPALGA</sequence>
<dbReference type="InterPro" id="IPR000477">
    <property type="entry name" value="RT_dom"/>
</dbReference>
<dbReference type="EMBL" id="OIVN01000468">
    <property type="protein sequence ID" value="SPC80730.1"/>
    <property type="molecule type" value="Genomic_DNA"/>
</dbReference>
<dbReference type="Pfam" id="PF00078">
    <property type="entry name" value="RVT_1"/>
    <property type="match status" value="1"/>
</dbReference>
<dbReference type="InterPro" id="IPR043502">
    <property type="entry name" value="DNA/RNA_pol_sf"/>
</dbReference>
<dbReference type="AlphaFoldDB" id="A0A2N9F134"/>
<protein>
    <recommendedName>
        <fullName evidence="1">Reverse transcriptase domain-containing protein</fullName>
    </recommendedName>
</protein>
<dbReference type="PANTHER" id="PTHR46890">
    <property type="entry name" value="NON-LTR RETROLELEMENT REVERSE TRANSCRIPTASE-LIKE PROTEIN-RELATED"/>
    <property type="match status" value="1"/>
</dbReference>
<dbReference type="InterPro" id="IPR036691">
    <property type="entry name" value="Endo/exonu/phosph_ase_sf"/>
</dbReference>
<dbReference type="SUPFAM" id="SSF56219">
    <property type="entry name" value="DNase I-like"/>
    <property type="match status" value="1"/>
</dbReference>
<dbReference type="PANTHER" id="PTHR46890:SF50">
    <property type="entry name" value="RNA-DIRECTED DNA POLYMERASE, EUKARYOTA, REVERSE TRANSCRIPTASE ZINC-BINDING DOMAIN PROTEIN-RELATED"/>
    <property type="match status" value="1"/>
</dbReference>
<evidence type="ECO:0000313" key="2">
    <source>
        <dbReference type="EMBL" id="SPC80730.1"/>
    </source>
</evidence>
<evidence type="ECO:0000259" key="1">
    <source>
        <dbReference type="Pfam" id="PF00078"/>
    </source>
</evidence>
<dbReference type="InterPro" id="IPR052343">
    <property type="entry name" value="Retrotransposon-Effector_Assoc"/>
</dbReference>
<feature type="domain" description="Reverse transcriptase" evidence="1">
    <location>
        <begin position="653"/>
        <end position="759"/>
    </location>
</feature>
<proteinExistence type="predicted"/>
<name>A0A2N9F134_FAGSY</name>
<accession>A0A2N9F134</accession>